<dbReference type="OrthoDB" id="654211at2759"/>
<dbReference type="GeneID" id="64971889"/>
<evidence type="ECO:0000256" key="1">
    <source>
        <dbReference type="SAM" id="MobiDB-lite"/>
    </source>
</evidence>
<sequence>MPYFPPNTGWSLPDQSDEPSTAWCDRYNQPSGTSNQMESMGLDTQHGLSQTEMFNYLLQFYHSYAPAPVLSPAQNPVQALGFNSADLGSLPQDDHSNGLTGGFNEPSLQSHIANMHGINQTLPNINPPVQDPIPGQLQEQGPPPP</sequence>
<dbReference type="AlphaFoldDB" id="A0A7R7XJW0"/>
<feature type="compositionally biased region" description="Low complexity" evidence="1">
    <location>
        <begin position="132"/>
        <end position="145"/>
    </location>
</feature>
<feature type="region of interest" description="Disordered" evidence="1">
    <location>
        <begin position="1"/>
        <end position="40"/>
    </location>
</feature>
<accession>A0A7R7XJW0</accession>
<dbReference type="EMBL" id="AP024445">
    <property type="protein sequence ID" value="BCS21884.1"/>
    <property type="molecule type" value="Genomic_DNA"/>
</dbReference>
<dbReference type="KEGG" id="apuu:APUU_30109S"/>
<keyword evidence="3" id="KW-1185">Reference proteome</keyword>
<evidence type="ECO:0000313" key="2">
    <source>
        <dbReference type="EMBL" id="BCS21884.1"/>
    </source>
</evidence>
<proteinExistence type="predicted"/>
<feature type="region of interest" description="Disordered" evidence="1">
    <location>
        <begin position="88"/>
        <end position="145"/>
    </location>
</feature>
<evidence type="ECO:0000313" key="3">
    <source>
        <dbReference type="Proteomes" id="UP000654913"/>
    </source>
</evidence>
<feature type="compositionally biased region" description="Polar residues" evidence="1">
    <location>
        <begin position="106"/>
        <end position="124"/>
    </location>
</feature>
<protein>
    <submittedName>
        <fullName evidence="2">Uncharacterized protein</fullName>
    </submittedName>
</protein>
<dbReference type="RefSeq" id="XP_041554078.1">
    <property type="nucleotide sequence ID" value="XM_041701166.1"/>
</dbReference>
<organism evidence="2 3">
    <name type="scientific">Aspergillus puulaauensis</name>
    <dbReference type="NCBI Taxonomy" id="1220207"/>
    <lineage>
        <taxon>Eukaryota</taxon>
        <taxon>Fungi</taxon>
        <taxon>Dikarya</taxon>
        <taxon>Ascomycota</taxon>
        <taxon>Pezizomycotina</taxon>
        <taxon>Eurotiomycetes</taxon>
        <taxon>Eurotiomycetidae</taxon>
        <taxon>Eurotiales</taxon>
        <taxon>Aspergillaceae</taxon>
        <taxon>Aspergillus</taxon>
    </lineage>
</organism>
<gene>
    <name evidence="2" type="ORF">APUU_30109S</name>
</gene>
<dbReference type="Proteomes" id="UP000654913">
    <property type="component" value="Chromosome 3"/>
</dbReference>
<reference evidence="2" key="1">
    <citation type="submission" date="2021-01" db="EMBL/GenBank/DDBJ databases">
        <authorList>
            <consortium name="Aspergillus puulaauensis MK2 genome sequencing consortium"/>
            <person name="Kazuki M."/>
            <person name="Futagami T."/>
        </authorList>
    </citation>
    <scope>NUCLEOTIDE SEQUENCE</scope>
    <source>
        <strain evidence="2">MK2</strain>
    </source>
</reference>
<reference evidence="2" key="2">
    <citation type="submission" date="2021-02" db="EMBL/GenBank/DDBJ databases">
        <title>Aspergillus puulaauensis MK2 genome sequence.</title>
        <authorList>
            <person name="Futagami T."/>
            <person name="Mori K."/>
            <person name="Kadooka C."/>
            <person name="Tanaka T."/>
        </authorList>
    </citation>
    <scope>NUCLEOTIDE SEQUENCE</scope>
    <source>
        <strain evidence="2">MK2</strain>
    </source>
</reference>
<feature type="compositionally biased region" description="Polar residues" evidence="1">
    <location>
        <begin position="28"/>
        <end position="38"/>
    </location>
</feature>
<name>A0A7R7XJW0_9EURO</name>